<dbReference type="InterPro" id="IPR003877">
    <property type="entry name" value="SPRY_dom"/>
</dbReference>
<dbReference type="PANTHER" id="PTHR24099">
    <property type="entry name" value="E3 UBIQUITIN-PROTEIN LIGASE TRIM36-RELATED"/>
    <property type="match status" value="1"/>
</dbReference>
<evidence type="ECO:0000313" key="3">
    <source>
        <dbReference type="Proteomes" id="UP000291020"/>
    </source>
</evidence>
<evidence type="ECO:0000259" key="1">
    <source>
        <dbReference type="PROSITE" id="PS50188"/>
    </source>
</evidence>
<dbReference type="Pfam" id="PF00622">
    <property type="entry name" value="SPRY"/>
    <property type="match status" value="1"/>
</dbReference>
<accession>A0A452HB04</accession>
<dbReference type="Ensembl" id="ENSGAGT00000013648.1">
    <property type="protein sequence ID" value="ENSGAGP00000011915.1"/>
    <property type="gene ID" value="ENSGAGG00000009187.1"/>
</dbReference>
<feature type="domain" description="B30.2/SPRY" evidence="1">
    <location>
        <begin position="1"/>
        <end position="97"/>
    </location>
</feature>
<name>A0A452HB04_9SAUR</name>
<dbReference type="AlphaFoldDB" id="A0A452HB04"/>
<dbReference type="GO" id="GO:0008017">
    <property type="term" value="F:microtubule binding"/>
    <property type="evidence" value="ECO:0007669"/>
    <property type="project" value="TreeGrafter"/>
</dbReference>
<reference evidence="3" key="1">
    <citation type="journal article" date="2017" name="PLoS ONE">
        <title>The Agassiz's desert tortoise genome provides a resource for the conservation of a threatened species.</title>
        <authorList>
            <person name="Tollis M."/>
            <person name="DeNardo D.F."/>
            <person name="Cornelius J.A."/>
            <person name="Dolby G.A."/>
            <person name="Edwards T."/>
            <person name="Henen B.T."/>
            <person name="Karl A.E."/>
            <person name="Murphy R.W."/>
            <person name="Kusumi K."/>
        </authorList>
    </citation>
    <scope>NUCLEOTIDE SEQUENCE [LARGE SCALE GENOMIC DNA]</scope>
</reference>
<dbReference type="PROSITE" id="PS50188">
    <property type="entry name" value="B302_SPRY"/>
    <property type="match status" value="1"/>
</dbReference>
<dbReference type="SUPFAM" id="SSF49899">
    <property type="entry name" value="Concanavalin A-like lectins/glucanases"/>
    <property type="match status" value="1"/>
</dbReference>
<evidence type="ECO:0000313" key="2">
    <source>
        <dbReference type="Ensembl" id="ENSGAGP00000011915.1"/>
    </source>
</evidence>
<dbReference type="InterPro" id="IPR043136">
    <property type="entry name" value="B30.2/SPRY_sf"/>
</dbReference>
<dbReference type="InterPro" id="IPR050617">
    <property type="entry name" value="E3_ligase_FN3/SPRY"/>
</dbReference>
<dbReference type="Proteomes" id="UP000291020">
    <property type="component" value="Unassembled WGS sequence"/>
</dbReference>
<dbReference type="Gene3D" id="2.60.120.920">
    <property type="match status" value="1"/>
</dbReference>
<proteinExistence type="predicted"/>
<reference evidence="2" key="3">
    <citation type="submission" date="2025-09" db="UniProtKB">
        <authorList>
            <consortium name="Ensembl"/>
        </authorList>
    </citation>
    <scope>IDENTIFICATION</scope>
</reference>
<protein>
    <recommendedName>
        <fullName evidence="1">B30.2/SPRY domain-containing protein</fullName>
    </recommendedName>
</protein>
<dbReference type="SMART" id="SM00449">
    <property type="entry name" value="SPRY"/>
    <property type="match status" value="1"/>
</dbReference>
<organism evidence="2 3">
    <name type="scientific">Gopherus agassizii</name>
    <name type="common">Agassiz's desert tortoise</name>
    <dbReference type="NCBI Taxonomy" id="38772"/>
    <lineage>
        <taxon>Eukaryota</taxon>
        <taxon>Metazoa</taxon>
        <taxon>Chordata</taxon>
        <taxon>Craniata</taxon>
        <taxon>Vertebrata</taxon>
        <taxon>Euteleostomi</taxon>
        <taxon>Archelosauria</taxon>
        <taxon>Testudinata</taxon>
        <taxon>Testudines</taxon>
        <taxon>Cryptodira</taxon>
        <taxon>Durocryptodira</taxon>
        <taxon>Testudinoidea</taxon>
        <taxon>Testudinidae</taxon>
        <taxon>Gopherus</taxon>
    </lineage>
</organism>
<dbReference type="PANTHER" id="PTHR24099:SF12">
    <property type="entry name" value="E3 UBIQUITIN-PROTEIN LIGASE MID2-RELATED"/>
    <property type="match status" value="1"/>
</dbReference>
<keyword evidence="3" id="KW-1185">Reference proteome</keyword>
<dbReference type="STRING" id="38772.ENSGAGP00000011915"/>
<dbReference type="InterPro" id="IPR001870">
    <property type="entry name" value="B30.2/SPRY"/>
</dbReference>
<dbReference type="InterPro" id="IPR013320">
    <property type="entry name" value="ConA-like_dom_sf"/>
</dbReference>
<sequence>MTPKNEWIGKNSSSWVFSRCSSNFVVRHNNKEMLVDVHPQMKRLGILLDYDNNILSFYDPASSLHLHTFNVSFILPVCPTFTIWNKSLMILSGLPPGLAKSV</sequence>
<reference evidence="2" key="2">
    <citation type="submission" date="2025-08" db="UniProtKB">
        <authorList>
            <consortium name="Ensembl"/>
        </authorList>
    </citation>
    <scope>IDENTIFICATION</scope>
</reference>
<dbReference type="GO" id="GO:0005874">
    <property type="term" value="C:microtubule"/>
    <property type="evidence" value="ECO:0007669"/>
    <property type="project" value="TreeGrafter"/>
</dbReference>
<dbReference type="GO" id="GO:0035372">
    <property type="term" value="P:protein localization to microtubule"/>
    <property type="evidence" value="ECO:0007669"/>
    <property type="project" value="TreeGrafter"/>
</dbReference>